<dbReference type="EMBL" id="CM045763">
    <property type="protein sequence ID" value="KAI8021326.1"/>
    <property type="molecule type" value="Genomic_DNA"/>
</dbReference>
<comment type="caution">
    <text evidence="1">The sequence shown here is derived from an EMBL/GenBank/DDBJ whole genome shotgun (WGS) entry which is preliminary data.</text>
</comment>
<name>A0ACC0IAJ5_9ERIC</name>
<evidence type="ECO:0000313" key="2">
    <source>
        <dbReference type="Proteomes" id="UP001060215"/>
    </source>
</evidence>
<gene>
    <name evidence="1" type="ORF">LOK49_LG03G01053</name>
</gene>
<organism evidence="1 2">
    <name type="scientific">Camellia lanceoleosa</name>
    <dbReference type="NCBI Taxonomy" id="1840588"/>
    <lineage>
        <taxon>Eukaryota</taxon>
        <taxon>Viridiplantae</taxon>
        <taxon>Streptophyta</taxon>
        <taxon>Embryophyta</taxon>
        <taxon>Tracheophyta</taxon>
        <taxon>Spermatophyta</taxon>
        <taxon>Magnoliopsida</taxon>
        <taxon>eudicotyledons</taxon>
        <taxon>Gunneridae</taxon>
        <taxon>Pentapetalae</taxon>
        <taxon>asterids</taxon>
        <taxon>Ericales</taxon>
        <taxon>Theaceae</taxon>
        <taxon>Camellia</taxon>
    </lineage>
</organism>
<protein>
    <submittedName>
        <fullName evidence="1">Caffeoyl-CoA O-methyltransferase</fullName>
    </submittedName>
</protein>
<accession>A0ACC0IAJ5</accession>
<evidence type="ECO:0000313" key="1">
    <source>
        <dbReference type="EMBL" id="KAI8021326.1"/>
    </source>
</evidence>
<reference evidence="1 2" key="1">
    <citation type="journal article" date="2022" name="Plant J.">
        <title>Chromosome-level genome of Camellia lanceoleosa provides a valuable resource for understanding genome evolution and self-incompatibility.</title>
        <authorList>
            <person name="Gong W."/>
            <person name="Xiao S."/>
            <person name="Wang L."/>
            <person name="Liao Z."/>
            <person name="Chang Y."/>
            <person name="Mo W."/>
            <person name="Hu G."/>
            <person name="Li W."/>
            <person name="Zhao G."/>
            <person name="Zhu H."/>
            <person name="Hu X."/>
            <person name="Ji K."/>
            <person name="Xiang X."/>
            <person name="Song Q."/>
            <person name="Yuan D."/>
            <person name="Jin S."/>
            <person name="Zhang L."/>
        </authorList>
    </citation>
    <scope>NUCLEOTIDE SEQUENCE [LARGE SCALE GENOMIC DNA]</scope>
    <source>
        <strain evidence="1">SQ_2022a</strain>
    </source>
</reference>
<sequence length="269" mass="30376">MPARAERERERERQSCLVSSVKTFLSLGFAGKAMADNIVLKTILKSEALQKYIFDTNVYPREHEQLKRLRDATFKKYGDRAELSVPPDEALFLSMLLKLMNAKTTLEIGVFTGYSLLTTALALPHDGQIVAIDPNREAFEVGLPFIQKAGMAHKINFIESDAISVLNEMLSDEGKLKMEFDFVFVDADKPNYINYHEQAIKLVKVGGVIAYDNTLWYGSVVSNEEEVPERLRTGQKPIIELNKYLAFDPRIEIAQISIGDGVTLCRRIL</sequence>
<dbReference type="Proteomes" id="UP001060215">
    <property type="component" value="Chromosome 6"/>
</dbReference>
<keyword evidence="2" id="KW-1185">Reference proteome</keyword>
<proteinExistence type="predicted"/>